<gene>
    <name evidence="6" type="ORF">KQX54_010354</name>
</gene>
<organism evidence="6 7">
    <name type="scientific">Cotesia glomerata</name>
    <name type="common">Lepidopteran parasitic wasp</name>
    <name type="synonym">Apanteles glomeratus</name>
    <dbReference type="NCBI Taxonomy" id="32391"/>
    <lineage>
        <taxon>Eukaryota</taxon>
        <taxon>Metazoa</taxon>
        <taxon>Ecdysozoa</taxon>
        <taxon>Arthropoda</taxon>
        <taxon>Hexapoda</taxon>
        <taxon>Insecta</taxon>
        <taxon>Pterygota</taxon>
        <taxon>Neoptera</taxon>
        <taxon>Endopterygota</taxon>
        <taxon>Hymenoptera</taxon>
        <taxon>Apocrita</taxon>
        <taxon>Ichneumonoidea</taxon>
        <taxon>Braconidae</taxon>
        <taxon>Microgastrinae</taxon>
        <taxon>Cotesia</taxon>
    </lineage>
</organism>
<keyword evidence="1 3" id="KW-0479">Metal-binding</keyword>
<evidence type="ECO:0000313" key="6">
    <source>
        <dbReference type="EMBL" id="KAH0549557.1"/>
    </source>
</evidence>
<feature type="compositionally biased region" description="Gly residues" evidence="4">
    <location>
        <begin position="118"/>
        <end position="128"/>
    </location>
</feature>
<dbReference type="AlphaFoldDB" id="A0AAV7IE67"/>
<keyword evidence="7" id="KW-1185">Reference proteome</keyword>
<dbReference type="InterPro" id="IPR013083">
    <property type="entry name" value="Znf_RING/FYVE/PHD"/>
</dbReference>
<feature type="domain" description="RING-type" evidence="5">
    <location>
        <begin position="367"/>
        <end position="407"/>
    </location>
</feature>
<name>A0AAV7IE67_COTGL</name>
<accession>A0AAV7IE67</accession>
<protein>
    <recommendedName>
        <fullName evidence="5">RING-type domain-containing protein</fullName>
    </recommendedName>
</protein>
<evidence type="ECO:0000256" key="2">
    <source>
        <dbReference type="ARBA" id="ARBA00022833"/>
    </source>
</evidence>
<dbReference type="PANTHER" id="PTHR22696">
    <property type="entry name" value="E3 UBIQUITIN-PROTEIN LIGASE RNF26"/>
    <property type="match status" value="1"/>
</dbReference>
<dbReference type="Proteomes" id="UP000826195">
    <property type="component" value="Unassembled WGS sequence"/>
</dbReference>
<evidence type="ECO:0000313" key="7">
    <source>
        <dbReference type="Proteomes" id="UP000826195"/>
    </source>
</evidence>
<dbReference type="GO" id="GO:0008270">
    <property type="term" value="F:zinc ion binding"/>
    <property type="evidence" value="ECO:0007669"/>
    <property type="project" value="UniProtKB-KW"/>
</dbReference>
<feature type="region of interest" description="Disordered" evidence="4">
    <location>
        <begin position="104"/>
        <end position="158"/>
    </location>
</feature>
<evidence type="ECO:0000256" key="1">
    <source>
        <dbReference type="ARBA" id="ARBA00022771"/>
    </source>
</evidence>
<dbReference type="Pfam" id="PF13920">
    <property type="entry name" value="zf-C3HC4_3"/>
    <property type="match status" value="1"/>
</dbReference>
<dbReference type="EMBL" id="JAHXZJ010001864">
    <property type="protein sequence ID" value="KAH0549557.1"/>
    <property type="molecule type" value="Genomic_DNA"/>
</dbReference>
<proteinExistence type="predicted"/>
<evidence type="ECO:0000256" key="4">
    <source>
        <dbReference type="SAM" id="MobiDB-lite"/>
    </source>
</evidence>
<dbReference type="SUPFAM" id="SSF57850">
    <property type="entry name" value="RING/U-box"/>
    <property type="match status" value="1"/>
</dbReference>
<evidence type="ECO:0000256" key="3">
    <source>
        <dbReference type="PROSITE-ProRule" id="PRU00175"/>
    </source>
</evidence>
<evidence type="ECO:0000259" key="5">
    <source>
        <dbReference type="PROSITE" id="PS50089"/>
    </source>
</evidence>
<dbReference type="PROSITE" id="PS50089">
    <property type="entry name" value="ZF_RING_2"/>
    <property type="match status" value="1"/>
</dbReference>
<keyword evidence="1 3" id="KW-0863">Zinc-finger</keyword>
<comment type="caution">
    <text evidence="6">The sequence shown here is derived from an EMBL/GenBank/DDBJ whole genome shotgun (WGS) entry which is preliminary data.</text>
</comment>
<keyword evidence="2" id="KW-0862">Zinc</keyword>
<dbReference type="Gene3D" id="3.30.40.10">
    <property type="entry name" value="Zinc/RING finger domain, C3HC4 (zinc finger)"/>
    <property type="match status" value="1"/>
</dbReference>
<sequence>MFEVSENHEKMLDSLNMGIPNRTVEESKVILHNFMNTISIAQRNLSDGRWTIEEFLLNTFTPICHYQFQQRIRKTRDVYPLPTFDGYWSMPNNLPEDLVLQDRQEETPARGRGRGRGVGRGAGRGSGRGVRRSVGQGAGTNQEQRQQAGRGVTRRTSLRLQRRSFIDLTSQMEQVSPHQELLAQEPPHRQPLAQGPPHHGLFLQAAPYWQPLAQEPPHHELLEQAPVQQEQLVQASMHWQPMEQAPPPQEPQQQPVPEQRQALEQALVTEERQQQPAPEHGQPLEQAFPTEEPLQQQPVPEHRQPLEQAPLLEELQQQRAPLDPLVLVDPIDSDDSDNSRPASPVPARINFEQDPLLYNECSRPGPCSICLINERDILFLPCNHAVICVECSNTMSRNTLLTCPICRAPIRQKIFINFS</sequence>
<dbReference type="InterPro" id="IPR001841">
    <property type="entry name" value="Znf_RING"/>
</dbReference>
<feature type="region of interest" description="Disordered" evidence="4">
    <location>
        <begin position="327"/>
        <end position="347"/>
    </location>
</feature>
<dbReference type="SMART" id="SM00184">
    <property type="entry name" value="RING"/>
    <property type="match status" value="1"/>
</dbReference>
<reference evidence="6 7" key="1">
    <citation type="journal article" date="2021" name="J. Hered.">
        <title>A chromosome-level genome assembly of the parasitoid wasp, Cotesia glomerata (Hymenoptera: Braconidae).</title>
        <authorList>
            <person name="Pinto B.J."/>
            <person name="Weis J.J."/>
            <person name="Gamble T."/>
            <person name="Ode P.J."/>
            <person name="Paul R."/>
            <person name="Zaspel J.M."/>
        </authorList>
    </citation>
    <scope>NUCLEOTIDE SEQUENCE [LARGE SCALE GENOMIC DNA]</scope>
    <source>
        <strain evidence="6">CgM1</strain>
    </source>
</reference>